<feature type="transmembrane region" description="Helical" evidence="5">
    <location>
        <begin position="64"/>
        <end position="83"/>
    </location>
</feature>
<protein>
    <submittedName>
        <fullName evidence="6">Uncharacterized protein</fullName>
    </submittedName>
</protein>
<feature type="transmembrane region" description="Helical" evidence="5">
    <location>
        <begin position="133"/>
        <end position="151"/>
    </location>
</feature>
<evidence type="ECO:0000313" key="6">
    <source>
        <dbReference type="EMBL" id="KAG6778919.1"/>
    </source>
</evidence>
<comment type="subcellular location">
    <subcellularLocation>
        <location evidence="1">Membrane</location>
        <topology evidence="1">Multi-pass membrane protein</topology>
    </subcellularLocation>
</comment>
<evidence type="ECO:0000256" key="2">
    <source>
        <dbReference type="ARBA" id="ARBA00022692"/>
    </source>
</evidence>
<feature type="transmembrane region" description="Helical" evidence="5">
    <location>
        <begin position="273"/>
        <end position="295"/>
    </location>
</feature>
<keyword evidence="3 5" id="KW-1133">Transmembrane helix</keyword>
<reference evidence="6" key="1">
    <citation type="journal article" date="2020" name="bioRxiv">
        <title>Hybrid origin of Populus tomentosa Carr. identified through genome sequencing and phylogenomic analysis.</title>
        <authorList>
            <person name="An X."/>
            <person name="Gao K."/>
            <person name="Chen Z."/>
            <person name="Li J."/>
            <person name="Yang X."/>
            <person name="Yang X."/>
            <person name="Zhou J."/>
            <person name="Guo T."/>
            <person name="Zhao T."/>
            <person name="Huang S."/>
            <person name="Miao D."/>
            <person name="Khan W.U."/>
            <person name="Rao P."/>
            <person name="Ye M."/>
            <person name="Lei B."/>
            <person name="Liao W."/>
            <person name="Wang J."/>
            <person name="Ji L."/>
            <person name="Li Y."/>
            <person name="Guo B."/>
            <person name="Mustafa N.S."/>
            <person name="Li S."/>
            <person name="Yun Q."/>
            <person name="Keller S.R."/>
            <person name="Mao J."/>
            <person name="Zhang R."/>
            <person name="Strauss S.H."/>
        </authorList>
    </citation>
    <scope>NUCLEOTIDE SEQUENCE</scope>
    <source>
        <strain evidence="6">GM15</strain>
        <tissue evidence="6">Leaf</tissue>
    </source>
</reference>
<dbReference type="GO" id="GO:0022857">
    <property type="term" value="F:transmembrane transporter activity"/>
    <property type="evidence" value="ECO:0007669"/>
    <property type="project" value="InterPro"/>
</dbReference>
<dbReference type="GO" id="GO:0016020">
    <property type="term" value="C:membrane"/>
    <property type="evidence" value="ECO:0007669"/>
    <property type="project" value="UniProtKB-SubCell"/>
</dbReference>
<name>A0A8X7ZZN4_POPTO</name>
<feature type="transmembrane region" description="Helical" evidence="5">
    <location>
        <begin position="157"/>
        <end position="179"/>
    </location>
</feature>
<feature type="transmembrane region" description="Helical" evidence="5">
    <location>
        <begin position="12"/>
        <end position="29"/>
    </location>
</feature>
<dbReference type="AlphaFoldDB" id="A0A8X7ZZN4"/>
<feature type="transmembrane region" description="Helical" evidence="5">
    <location>
        <begin position="315"/>
        <end position="335"/>
    </location>
</feature>
<dbReference type="Pfam" id="PF00854">
    <property type="entry name" value="PTR2"/>
    <property type="match status" value="1"/>
</dbReference>
<feature type="transmembrane region" description="Helical" evidence="5">
    <location>
        <begin position="35"/>
        <end position="57"/>
    </location>
</feature>
<dbReference type="InterPro" id="IPR000109">
    <property type="entry name" value="POT_fam"/>
</dbReference>
<dbReference type="EMBL" id="JAAWWB010000007">
    <property type="protein sequence ID" value="KAG6778919.1"/>
    <property type="molecule type" value="Genomic_DNA"/>
</dbReference>
<accession>A0A8X7ZZN4</accession>
<feature type="transmembrane region" description="Helical" evidence="5">
    <location>
        <begin position="405"/>
        <end position="430"/>
    </location>
</feature>
<comment type="caution">
    <text evidence="6">The sequence shown here is derived from an EMBL/GenBank/DDBJ whole genome shotgun (WGS) entry which is preliminary data.</text>
</comment>
<proteinExistence type="predicted"/>
<gene>
    <name evidence="6" type="ORF">POTOM_015282</name>
</gene>
<feature type="transmembrane region" description="Helical" evidence="5">
    <location>
        <begin position="356"/>
        <end position="377"/>
    </location>
</feature>
<evidence type="ECO:0000256" key="4">
    <source>
        <dbReference type="ARBA" id="ARBA00023136"/>
    </source>
</evidence>
<keyword evidence="7" id="KW-1185">Reference proteome</keyword>
<keyword evidence="2 5" id="KW-0812">Transmembrane</keyword>
<dbReference type="OrthoDB" id="8904098at2759"/>
<keyword evidence="4 5" id="KW-0472">Membrane</keyword>
<organism evidence="6 7">
    <name type="scientific">Populus tomentosa</name>
    <name type="common">Chinese white poplar</name>
    <dbReference type="NCBI Taxonomy" id="118781"/>
    <lineage>
        <taxon>Eukaryota</taxon>
        <taxon>Viridiplantae</taxon>
        <taxon>Streptophyta</taxon>
        <taxon>Embryophyta</taxon>
        <taxon>Tracheophyta</taxon>
        <taxon>Spermatophyta</taxon>
        <taxon>Magnoliopsida</taxon>
        <taxon>eudicotyledons</taxon>
        <taxon>Gunneridae</taxon>
        <taxon>Pentapetalae</taxon>
        <taxon>rosids</taxon>
        <taxon>fabids</taxon>
        <taxon>Malpighiales</taxon>
        <taxon>Salicaceae</taxon>
        <taxon>Saliceae</taxon>
        <taxon>Populus</taxon>
    </lineage>
</organism>
<feature type="transmembrane region" description="Helical" evidence="5">
    <location>
        <begin position="103"/>
        <end position="121"/>
    </location>
</feature>
<sequence length="475" mass="51963">MFALESMATISLAVNFVTYFNGVMHFQIADAANMVTTYMGVSYILSIVAAVLADTLFGRHRTAVISGCLELMGLSLLAFQAHYAKLKPPPCNILDQPAHREKVGGGNAVLLFVALFVLAAGSSGIKASVPSHGAVCLGAAVSLTVFVWIQDNKGWDWGFGVGAISMLLAVIVFIAGLAMHRIHVVQGSSTVVEILQVYVAAFRNRKLQLPEDPLDLHEINKDKEADIEAEFLPHRDTLRFLDKAAIQASTEKFPEAPNPWKLRRVTQVENAKILLSIFPVFSCTIIMTLCLAQLQTFSIQQGLTMDTSITKSFNIPPASLPIIPVIFLIILVPIYDRLAVPFARKFTGLPTGITHLQRIGVGLIFLSSITMASAALMEVKRRDVARDHNMLDAIPVLQPLPISTLWVSIHFFIFDIADMFTYVGLLEFFYSEAPKGLKSISTCFLWSSMALGYFLSTILVNIVNRVTNGSTKSGG</sequence>
<dbReference type="PANTHER" id="PTHR11654">
    <property type="entry name" value="OLIGOPEPTIDE TRANSPORTER-RELATED"/>
    <property type="match status" value="1"/>
</dbReference>
<dbReference type="Proteomes" id="UP000886885">
    <property type="component" value="Chromosome 4A"/>
</dbReference>
<evidence type="ECO:0000256" key="3">
    <source>
        <dbReference type="ARBA" id="ARBA00022989"/>
    </source>
</evidence>
<evidence type="ECO:0000256" key="1">
    <source>
        <dbReference type="ARBA" id="ARBA00004141"/>
    </source>
</evidence>
<feature type="transmembrane region" description="Helical" evidence="5">
    <location>
        <begin position="442"/>
        <end position="463"/>
    </location>
</feature>
<evidence type="ECO:0000313" key="7">
    <source>
        <dbReference type="Proteomes" id="UP000886885"/>
    </source>
</evidence>
<evidence type="ECO:0000256" key="5">
    <source>
        <dbReference type="SAM" id="Phobius"/>
    </source>
</evidence>